<organism evidence="2 3">
    <name type="scientific">Sporisorium scitamineum</name>
    <dbReference type="NCBI Taxonomy" id="49012"/>
    <lineage>
        <taxon>Eukaryota</taxon>
        <taxon>Fungi</taxon>
        <taxon>Dikarya</taxon>
        <taxon>Basidiomycota</taxon>
        <taxon>Ustilaginomycotina</taxon>
        <taxon>Ustilaginomycetes</taxon>
        <taxon>Ustilaginales</taxon>
        <taxon>Ustilaginaceae</taxon>
        <taxon>Sporisorium</taxon>
    </lineage>
</organism>
<evidence type="ECO:0000256" key="1">
    <source>
        <dbReference type="SAM" id="MobiDB-lite"/>
    </source>
</evidence>
<dbReference type="EMBL" id="CCFA01003590">
    <property type="protein sequence ID" value="CDW98651.1"/>
    <property type="molecule type" value="Genomic_DNA"/>
</dbReference>
<accession>A0A0F7S8R5</accession>
<sequence>MQEEEWLLWETGNNNTLHFLIRNRKTAGAVASGQVRAQESGADPARWLLTFGPDPDNNTSTLRLTLRVDKSSPDPGEIINVQGDGAGELGNVDQHQAPLLISGSTMVIEVSDGEDKAVIVTDESSGLSIPNASSVVYISDDDVDAILADDRDNTQDDGEEGDMQTCILDLVNRMQPVGEDDEPDAAVDVIDLSFLSSGSGSGSDMSITFAGMRDNRQT</sequence>
<evidence type="ECO:0000313" key="3">
    <source>
        <dbReference type="Proteomes" id="UP000242770"/>
    </source>
</evidence>
<proteinExistence type="predicted"/>
<gene>
    <name evidence="2" type="primary">SSCI59810.1</name>
</gene>
<keyword evidence="3" id="KW-1185">Reference proteome</keyword>
<name>A0A0F7S8R5_9BASI</name>
<dbReference type="AlphaFoldDB" id="A0A0F7S8R5"/>
<protein>
    <submittedName>
        <fullName evidence="2">Uncharacterized protein</fullName>
    </submittedName>
</protein>
<feature type="region of interest" description="Disordered" evidence="1">
    <location>
        <begin position="198"/>
        <end position="218"/>
    </location>
</feature>
<dbReference type="Proteomes" id="UP000242770">
    <property type="component" value="Unassembled WGS sequence"/>
</dbReference>
<evidence type="ECO:0000313" key="2">
    <source>
        <dbReference type="EMBL" id="CDW98651.1"/>
    </source>
</evidence>
<reference evidence="3" key="1">
    <citation type="submission" date="2014-06" db="EMBL/GenBank/DDBJ databases">
        <authorList>
            <person name="Berkman P.J."/>
        </authorList>
    </citation>
    <scope>NUCLEOTIDE SEQUENCE [LARGE SCALE GENOMIC DNA]</scope>
</reference>